<evidence type="ECO:0000313" key="3">
    <source>
        <dbReference type="Proteomes" id="UP000183994"/>
    </source>
</evidence>
<proteinExistence type="predicted"/>
<dbReference type="EMBL" id="FQZU01000035">
    <property type="protein sequence ID" value="SHK84759.1"/>
    <property type="molecule type" value="Genomic_DNA"/>
</dbReference>
<dbReference type="GO" id="GO:0005886">
    <property type="term" value="C:plasma membrane"/>
    <property type="evidence" value="ECO:0007669"/>
    <property type="project" value="TreeGrafter"/>
</dbReference>
<gene>
    <name evidence="2" type="ORF">SAMN02745216_04194</name>
</gene>
<dbReference type="AlphaFoldDB" id="A0A1M6VTP5"/>
<organism evidence="2 3">
    <name type="scientific">Desulfatibacillum alkenivorans DSM 16219</name>
    <dbReference type="NCBI Taxonomy" id="1121393"/>
    <lineage>
        <taxon>Bacteria</taxon>
        <taxon>Pseudomonadati</taxon>
        <taxon>Thermodesulfobacteriota</taxon>
        <taxon>Desulfobacteria</taxon>
        <taxon>Desulfobacterales</taxon>
        <taxon>Desulfatibacillaceae</taxon>
        <taxon>Desulfatibacillum</taxon>
    </lineage>
</organism>
<protein>
    <submittedName>
        <fullName evidence="2">Uncharacterized membrane protein YhaH, DUF805 family</fullName>
    </submittedName>
</protein>
<dbReference type="PANTHER" id="PTHR34980">
    <property type="entry name" value="INNER MEMBRANE PROTEIN-RELATED-RELATED"/>
    <property type="match status" value="1"/>
</dbReference>
<keyword evidence="3" id="KW-1185">Reference proteome</keyword>
<evidence type="ECO:0000313" key="2">
    <source>
        <dbReference type="EMBL" id="SHK84759.1"/>
    </source>
</evidence>
<feature type="transmembrane region" description="Helical" evidence="1">
    <location>
        <begin position="23"/>
        <end position="40"/>
    </location>
</feature>
<sequence>MNWYVGVLKNYFGFSGRAHRQEYWMFVLFNFLIMVGLGIIENILGLPGVVSGLYSLAVFIPSLAVGFRRIHDIGKSAWWLLIGLVPVIGIIVLIIFFVLPSQPQSNQYGPVPA</sequence>
<dbReference type="InterPro" id="IPR008523">
    <property type="entry name" value="DUF805"/>
</dbReference>
<keyword evidence="1" id="KW-1133">Transmembrane helix</keyword>
<dbReference type="Pfam" id="PF05656">
    <property type="entry name" value="DUF805"/>
    <property type="match status" value="1"/>
</dbReference>
<dbReference type="Proteomes" id="UP000183994">
    <property type="component" value="Unassembled WGS sequence"/>
</dbReference>
<name>A0A1M6VTP5_9BACT</name>
<evidence type="ECO:0000256" key="1">
    <source>
        <dbReference type="SAM" id="Phobius"/>
    </source>
</evidence>
<keyword evidence="1" id="KW-0812">Transmembrane</keyword>
<dbReference type="STRING" id="1121393.SAMN02745216_04194"/>
<dbReference type="RefSeq" id="WP_012609942.1">
    <property type="nucleotide sequence ID" value="NZ_FQZU01000035.1"/>
</dbReference>
<accession>A0A1M6VTP5</accession>
<reference evidence="3" key="1">
    <citation type="submission" date="2016-11" db="EMBL/GenBank/DDBJ databases">
        <authorList>
            <person name="Varghese N."/>
            <person name="Submissions S."/>
        </authorList>
    </citation>
    <scope>NUCLEOTIDE SEQUENCE [LARGE SCALE GENOMIC DNA]</scope>
    <source>
        <strain evidence="3">DSM 16219</strain>
    </source>
</reference>
<feature type="transmembrane region" description="Helical" evidence="1">
    <location>
        <begin position="77"/>
        <end position="99"/>
    </location>
</feature>
<feature type="transmembrane region" description="Helical" evidence="1">
    <location>
        <begin position="46"/>
        <end position="65"/>
    </location>
</feature>
<dbReference type="OrthoDB" id="9812349at2"/>
<dbReference type="PANTHER" id="PTHR34980:SF2">
    <property type="entry name" value="INNER MEMBRANE PROTEIN YHAH-RELATED"/>
    <property type="match status" value="1"/>
</dbReference>
<keyword evidence="1" id="KW-0472">Membrane</keyword>